<evidence type="ECO:0000256" key="7">
    <source>
        <dbReference type="ARBA" id="ARBA00047899"/>
    </source>
</evidence>
<dbReference type="EMBL" id="CAUYUJ010001225">
    <property type="protein sequence ID" value="CAK0794881.1"/>
    <property type="molecule type" value="Genomic_DNA"/>
</dbReference>
<keyword evidence="6" id="KW-0067">ATP-binding</keyword>
<evidence type="ECO:0000256" key="6">
    <source>
        <dbReference type="ARBA" id="ARBA00022840"/>
    </source>
</evidence>
<evidence type="ECO:0000313" key="10">
    <source>
        <dbReference type="EMBL" id="CAK0794881.1"/>
    </source>
</evidence>
<keyword evidence="4" id="KW-0547">Nucleotide-binding</keyword>
<accession>A0ABN9PSG2</accession>
<dbReference type="PANTHER" id="PTHR24361">
    <property type="entry name" value="MITOGEN-ACTIVATED KINASE KINASE KINASE"/>
    <property type="match status" value="1"/>
</dbReference>
<name>A0ABN9PSG2_9DINO</name>
<evidence type="ECO:0000259" key="9">
    <source>
        <dbReference type="PROSITE" id="PS50011"/>
    </source>
</evidence>
<proteinExistence type="predicted"/>
<evidence type="ECO:0000256" key="8">
    <source>
        <dbReference type="ARBA" id="ARBA00048679"/>
    </source>
</evidence>
<gene>
    <name evidence="10" type="ORF">PCOR1329_LOCUS4735</name>
</gene>
<dbReference type="PROSITE" id="PS50011">
    <property type="entry name" value="PROTEIN_KINASE_DOM"/>
    <property type="match status" value="1"/>
</dbReference>
<dbReference type="Pfam" id="PF00069">
    <property type="entry name" value="Pkinase"/>
    <property type="match status" value="1"/>
</dbReference>
<protein>
    <recommendedName>
        <fullName evidence="1">non-specific serine/threonine protein kinase</fullName>
        <ecNumber evidence="1">2.7.11.1</ecNumber>
    </recommendedName>
</protein>
<evidence type="ECO:0000313" key="11">
    <source>
        <dbReference type="Proteomes" id="UP001189429"/>
    </source>
</evidence>
<keyword evidence="2" id="KW-0723">Serine/threonine-protein kinase</keyword>
<dbReference type="InterPro" id="IPR000719">
    <property type="entry name" value="Prot_kinase_dom"/>
</dbReference>
<dbReference type="PANTHER" id="PTHR24361:SF433">
    <property type="entry name" value="PROTEIN KINASE DOMAIN-CONTAINING PROTEIN"/>
    <property type="match status" value="1"/>
</dbReference>
<keyword evidence="3" id="KW-0808">Transferase</keyword>
<evidence type="ECO:0000256" key="4">
    <source>
        <dbReference type="ARBA" id="ARBA00022741"/>
    </source>
</evidence>
<evidence type="ECO:0000256" key="3">
    <source>
        <dbReference type="ARBA" id="ARBA00022679"/>
    </source>
</evidence>
<comment type="catalytic activity">
    <reaction evidence="7">
        <text>L-threonyl-[protein] + ATP = O-phospho-L-threonyl-[protein] + ADP + H(+)</text>
        <dbReference type="Rhea" id="RHEA:46608"/>
        <dbReference type="Rhea" id="RHEA-COMP:11060"/>
        <dbReference type="Rhea" id="RHEA-COMP:11605"/>
        <dbReference type="ChEBI" id="CHEBI:15378"/>
        <dbReference type="ChEBI" id="CHEBI:30013"/>
        <dbReference type="ChEBI" id="CHEBI:30616"/>
        <dbReference type="ChEBI" id="CHEBI:61977"/>
        <dbReference type="ChEBI" id="CHEBI:456216"/>
        <dbReference type="EC" id="2.7.11.1"/>
    </reaction>
</comment>
<keyword evidence="11" id="KW-1185">Reference proteome</keyword>
<dbReference type="EC" id="2.7.11.1" evidence="1"/>
<comment type="catalytic activity">
    <reaction evidence="8">
        <text>L-seryl-[protein] + ATP = O-phospho-L-seryl-[protein] + ADP + H(+)</text>
        <dbReference type="Rhea" id="RHEA:17989"/>
        <dbReference type="Rhea" id="RHEA-COMP:9863"/>
        <dbReference type="Rhea" id="RHEA-COMP:11604"/>
        <dbReference type="ChEBI" id="CHEBI:15378"/>
        <dbReference type="ChEBI" id="CHEBI:29999"/>
        <dbReference type="ChEBI" id="CHEBI:30616"/>
        <dbReference type="ChEBI" id="CHEBI:83421"/>
        <dbReference type="ChEBI" id="CHEBI:456216"/>
        <dbReference type="EC" id="2.7.11.1"/>
    </reaction>
</comment>
<dbReference type="Gene3D" id="1.10.510.10">
    <property type="entry name" value="Transferase(Phosphotransferase) domain 1"/>
    <property type="match status" value="1"/>
</dbReference>
<sequence length="138" mass="15025">MVAGREAWHAPQVTVIGFGLANKFSAKSGVGGTPGHMPPEGWNDGLWTPRGGVFSVGATICTLRNGKHPFYPPGSPGLEEIAELTKAAQPGTMGSPPLHRLIRAMLEKNVLARPTSSQLLHEEWFESDRMQRQRKTEL</sequence>
<dbReference type="InterPro" id="IPR011009">
    <property type="entry name" value="Kinase-like_dom_sf"/>
</dbReference>
<comment type="caution">
    <text evidence="10">The sequence shown here is derived from an EMBL/GenBank/DDBJ whole genome shotgun (WGS) entry which is preliminary data.</text>
</comment>
<reference evidence="10" key="1">
    <citation type="submission" date="2023-10" db="EMBL/GenBank/DDBJ databases">
        <authorList>
            <person name="Chen Y."/>
            <person name="Shah S."/>
            <person name="Dougan E. K."/>
            <person name="Thang M."/>
            <person name="Chan C."/>
        </authorList>
    </citation>
    <scope>NUCLEOTIDE SEQUENCE [LARGE SCALE GENOMIC DNA]</scope>
</reference>
<keyword evidence="5" id="KW-0418">Kinase</keyword>
<feature type="domain" description="Protein kinase" evidence="9">
    <location>
        <begin position="1"/>
        <end position="125"/>
    </location>
</feature>
<dbReference type="Proteomes" id="UP001189429">
    <property type="component" value="Unassembled WGS sequence"/>
</dbReference>
<evidence type="ECO:0000256" key="2">
    <source>
        <dbReference type="ARBA" id="ARBA00022527"/>
    </source>
</evidence>
<evidence type="ECO:0000256" key="1">
    <source>
        <dbReference type="ARBA" id="ARBA00012513"/>
    </source>
</evidence>
<evidence type="ECO:0000256" key="5">
    <source>
        <dbReference type="ARBA" id="ARBA00022777"/>
    </source>
</evidence>
<dbReference type="InterPro" id="IPR053235">
    <property type="entry name" value="Ser_Thr_kinase"/>
</dbReference>
<organism evidence="10 11">
    <name type="scientific">Prorocentrum cordatum</name>
    <dbReference type="NCBI Taxonomy" id="2364126"/>
    <lineage>
        <taxon>Eukaryota</taxon>
        <taxon>Sar</taxon>
        <taxon>Alveolata</taxon>
        <taxon>Dinophyceae</taxon>
        <taxon>Prorocentrales</taxon>
        <taxon>Prorocentraceae</taxon>
        <taxon>Prorocentrum</taxon>
    </lineage>
</organism>
<dbReference type="SUPFAM" id="SSF56112">
    <property type="entry name" value="Protein kinase-like (PK-like)"/>
    <property type="match status" value="1"/>
</dbReference>